<dbReference type="PANTHER" id="PTHR43840">
    <property type="entry name" value="MITOCHONDRIAL METAL TRANSPORTER 1-RELATED"/>
    <property type="match status" value="1"/>
</dbReference>
<feature type="transmembrane region" description="Helical" evidence="6">
    <location>
        <begin position="12"/>
        <end position="34"/>
    </location>
</feature>
<keyword evidence="5 6" id="KW-0472">Membrane</keyword>
<dbReference type="HOGENOM" id="CLU_056154_0_0_5"/>
<feature type="transmembrane region" description="Helical" evidence="6">
    <location>
        <begin position="87"/>
        <end position="108"/>
    </location>
</feature>
<keyword evidence="9" id="KW-1185">Reference proteome</keyword>
<dbReference type="Gene3D" id="1.20.1510.10">
    <property type="entry name" value="Cation efflux protein transmembrane domain"/>
    <property type="match status" value="1"/>
</dbReference>
<dbReference type="InterPro" id="IPR058533">
    <property type="entry name" value="Cation_efflux_TM"/>
</dbReference>
<feature type="transmembrane region" description="Helical" evidence="6">
    <location>
        <begin position="46"/>
        <end position="66"/>
    </location>
</feature>
<dbReference type="PANTHER" id="PTHR43840:SF15">
    <property type="entry name" value="MITOCHONDRIAL METAL TRANSPORTER 1-RELATED"/>
    <property type="match status" value="1"/>
</dbReference>
<dbReference type="GO" id="GO:0005886">
    <property type="term" value="C:plasma membrane"/>
    <property type="evidence" value="ECO:0007669"/>
    <property type="project" value="TreeGrafter"/>
</dbReference>
<dbReference type="SUPFAM" id="SSF161111">
    <property type="entry name" value="Cation efflux protein transmembrane domain-like"/>
    <property type="match status" value="1"/>
</dbReference>
<dbReference type="GO" id="GO:0015341">
    <property type="term" value="F:zinc efflux antiporter activity"/>
    <property type="evidence" value="ECO:0007669"/>
    <property type="project" value="TreeGrafter"/>
</dbReference>
<evidence type="ECO:0000256" key="1">
    <source>
        <dbReference type="ARBA" id="ARBA00004141"/>
    </source>
</evidence>
<dbReference type="RefSeq" id="WP_007557174.1">
    <property type="nucleotide sequence ID" value="NC_022793.1"/>
</dbReference>
<dbReference type="GO" id="GO:0015093">
    <property type="term" value="F:ferrous iron transmembrane transporter activity"/>
    <property type="evidence" value="ECO:0007669"/>
    <property type="project" value="TreeGrafter"/>
</dbReference>
<feature type="transmembrane region" description="Helical" evidence="6">
    <location>
        <begin position="188"/>
        <end position="208"/>
    </location>
</feature>
<accession>U6B7E8</accession>
<proteinExistence type="predicted"/>
<name>U6B7E8_9HYPH</name>
<dbReference type="GO" id="GO:0006882">
    <property type="term" value="P:intracellular zinc ion homeostasis"/>
    <property type="evidence" value="ECO:0007669"/>
    <property type="project" value="TreeGrafter"/>
</dbReference>
<organism evidence="8 9">
    <name type="scientific">Candidatus Liberibacter americanus str. Sao Paulo</name>
    <dbReference type="NCBI Taxonomy" id="1261131"/>
    <lineage>
        <taxon>Bacteria</taxon>
        <taxon>Pseudomonadati</taxon>
        <taxon>Pseudomonadota</taxon>
        <taxon>Alphaproteobacteria</taxon>
        <taxon>Hyphomicrobiales</taxon>
        <taxon>Rhizobiaceae</taxon>
        <taxon>Liberibacter</taxon>
    </lineage>
</organism>
<evidence type="ECO:0000313" key="9">
    <source>
        <dbReference type="Proteomes" id="UP000017862"/>
    </source>
</evidence>
<dbReference type="Proteomes" id="UP000017862">
    <property type="component" value="Chromosome"/>
</dbReference>
<dbReference type="InterPro" id="IPR027469">
    <property type="entry name" value="Cation_efflux_TMD_sf"/>
</dbReference>
<evidence type="ECO:0000256" key="6">
    <source>
        <dbReference type="SAM" id="Phobius"/>
    </source>
</evidence>
<dbReference type="Pfam" id="PF01545">
    <property type="entry name" value="Cation_efflux"/>
    <property type="match status" value="1"/>
</dbReference>
<dbReference type="KEGG" id="lar:lam_414"/>
<evidence type="ECO:0000256" key="3">
    <source>
        <dbReference type="ARBA" id="ARBA00022692"/>
    </source>
</evidence>
<keyword evidence="3 6" id="KW-0812">Transmembrane</keyword>
<evidence type="ECO:0000256" key="5">
    <source>
        <dbReference type="ARBA" id="ARBA00023136"/>
    </source>
</evidence>
<evidence type="ECO:0000256" key="4">
    <source>
        <dbReference type="ARBA" id="ARBA00022989"/>
    </source>
</evidence>
<evidence type="ECO:0000256" key="2">
    <source>
        <dbReference type="ARBA" id="ARBA00022448"/>
    </source>
</evidence>
<dbReference type="GO" id="GO:0015086">
    <property type="term" value="F:cadmium ion transmembrane transporter activity"/>
    <property type="evidence" value="ECO:0007669"/>
    <property type="project" value="TreeGrafter"/>
</dbReference>
<protein>
    <submittedName>
        <fullName evidence="8">Co/Zn/Cd cation transporter</fullName>
    </submittedName>
</protein>
<dbReference type="EMBL" id="CP006604">
    <property type="protein sequence ID" value="AHA27781.1"/>
    <property type="molecule type" value="Genomic_DNA"/>
</dbReference>
<feature type="domain" description="Cation efflux protein transmembrane" evidence="7">
    <location>
        <begin position="15"/>
        <end position="220"/>
    </location>
</feature>
<evidence type="ECO:0000313" key="8">
    <source>
        <dbReference type="EMBL" id="AHA27781.1"/>
    </source>
</evidence>
<reference evidence="8 9" key="1">
    <citation type="journal article" date="2014" name="Mol. Plant Microbe Interact.">
        <title>The complete genome sequence of Candidatus Liberibacter americanus, associated with citrus Huanglongbing.</title>
        <authorList>
            <person name="Wulff N.A."/>
            <person name="Zhang S."/>
            <person name="Setubal J.C."/>
            <person name="Almeida N.F."/>
            <person name="Martins E.C."/>
            <person name="Harakava R."/>
            <person name="Kumar D."/>
            <person name="Rangel L.T."/>
            <person name="Foissac X."/>
            <person name="Bove J."/>
            <person name="Gabriel D.W."/>
        </authorList>
    </citation>
    <scope>NUCLEOTIDE SEQUENCE [LARGE SCALE GENOMIC DNA]</scope>
    <source>
        <strain evidence="8 9">Sao Paulo</strain>
    </source>
</reference>
<dbReference type="eggNOG" id="COG3965">
    <property type="taxonomic scope" value="Bacteria"/>
</dbReference>
<sequence length="313" mass="35812">MQDYKSRSNSEEWLLKLSIIFTILIASTDLIVGLFSGSFTIVFDGFYSYLDAIITFLSLFVSKLISKDALESNINGRRYFQFGFWHLEPMVLAFNALMLTFGILYALIKSIFTIMSEGHDVIFVQAVIYSMIASVLCFAMGIYENRCNYVIKSDFIALDAKFWIASGVNLAAVFFVFLFGMLLKDSDYNWITPYIDTFVLISTCLFILPSTIRTIKRSLFEVFQVAPLDLDLEVRNALYPIVDRHGFLDAYTYVTKTGRSRIIEIHIIVPLNYPIKGVESLDAIREEIGDVVGGIKEERWLTISFTTQKKWAF</sequence>
<feature type="transmembrane region" description="Helical" evidence="6">
    <location>
        <begin position="162"/>
        <end position="182"/>
    </location>
</feature>
<feature type="transmembrane region" description="Helical" evidence="6">
    <location>
        <begin position="120"/>
        <end position="142"/>
    </location>
</feature>
<evidence type="ECO:0000259" key="7">
    <source>
        <dbReference type="Pfam" id="PF01545"/>
    </source>
</evidence>
<gene>
    <name evidence="8" type="ORF">lam_414</name>
</gene>
<dbReference type="AlphaFoldDB" id="U6B7E8"/>
<keyword evidence="2" id="KW-0813">Transport</keyword>
<comment type="subcellular location">
    <subcellularLocation>
        <location evidence="1">Membrane</location>
        <topology evidence="1">Multi-pass membrane protein</topology>
    </subcellularLocation>
</comment>
<dbReference type="InterPro" id="IPR050291">
    <property type="entry name" value="CDF_Transporter"/>
</dbReference>
<dbReference type="PATRIC" id="fig|1261131.3.peg.400"/>
<keyword evidence="4 6" id="KW-1133">Transmembrane helix</keyword>